<accession>A0A2G6KE54</accession>
<evidence type="ECO:0000313" key="1">
    <source>
        <dbReference type="EMBL" id="PIE33915.1"/>
    </source>
</evidence>
<dbReference type="EMBL" id="PDSK01000093">
    <property type="protein sequence ID" value="PIE33915.1"/>
    <property type="molecule type" value="Genomic_DNA"/>
</dbReference>
<name>A0A2G6KE54_9BACT</name>
<sequence>MTHWHDKDGSNPARVSNPNRVIFINERMINNQMQQDINLIEKNIKVLEKRYTDFCEGVISLEPKALRAQTDALVRKWWGKPVANTQMRFKLHNLVQRYNSYKEKWGRELRLKARREKEDEF</sequence>
<comment type="caution">
    <text evidence="1">The sequence shown here is derived from an EMBL/GenBank/DDBJ whole genome shotgun (WGS) entry which is preliminary data.</text>
</comment>
<evidence type="ECO:0000313" key="2">
    <source>
        <dbReference type="Proteomes" id="UP000230821"/>
    </source>
</evidence>
<gene>
    <name evidence="1" type="ORF">CSA56_09505</name>
</gene>
<proteinExistence type="predicted"/>
<reference evidence="1 2" key="1">
    <citation type="submission" date="2017-10" db="EMBL/GenBank/DDBJ databases">
        <title>Novel microbial diversity and functional potential in the marine mammal oral microbiome.</title>
        <authorList>
            <person name="Dudek N.K."/>
            <person name="Sun C.L."/>
            <person name="Burstein D."/>
            <person name="Kantor R.S."/>
            <person name="Aliaga Goltsman D.S."/>
            <person name="Bik E.M."/>
            <person name="Thomas B.C."/>
            <person name="Banfield J.F."/>
            <person name="Relman D.A."/>
        </authorList>
    </citation>
    <scope>NUCLEOTIDE SEQUENCE [LARGE SCALE GENOMIC DNA]</scope>
    <source>
        <strain evidence="1">DOLJORAL78_47_16</strain>
    </source>
</reference>
<protein>
    <submittedName>
        <fullName evidence="1">Uncharacterized protein</fullName>
    </submittedName>
</protein>
<dbReference type="Proteomes" id="UP000230821">
    <property type="component" value="Unassembled WGS sequence"/>
</dbReference>
<organism evidence="1 2">
    <name type="scientific">candidate division KSB3 bacterium</name>
    <dbReference type="NCBI Taxonomy" id="2044937"/>
    <lineage>
        <taxon>Bacteria</taxon>
        <taxon>candidate division KSB3</taxon>
    </lineage>
</organism>
<dbReference type="AlphaFoldDB" id="A0A2G6KE54"/>